<evidence type="ECO:0000313" key="2">
    <source>
        <dbReference type="EMBL" id="BBO73615.1"/>
    </source>
</evidence>
<evidence type="ECO:0000256" key="1">
    <source>
        <dbReference type="SAM" id="SignalP"/>
    </source>
</evidence>
<gene>
    <name evidence="2" type="ORF">DSCW_10320</name>
</gene>
<protein>
    <submittedName>
        <fullName evidence="2">C4-dicarboxylate ABC transporter substrate-binding protein</fullName>
    </submittedName>
</protein>
<dbReference type="NCBIfam" id="TIGR02122">
    <property type="entry name" value="TRAP_TAXI"/>
    <property type="match status" value="1"/>
</dbReference>
<dbReference type="InterPro" id="IPR011852">
    <property type="entry name" value="TRAP_TAXI"/>
</dbReference>
<keyword evidence="3" id="KW-1185">Reference proteome</keyword>
<dbReference type="KEGG" id="dwd:DSCW_10320"/>
<dbReference type="OrthoDB" id="9780180at2"/>
<dbReference type="PANTHER" id="PTHR42941:SF1">
    <property type="entry name" value="SLL1037 PROTEIN"/>
    <property type="match status" value="1"/>
</dbReference>
<sequence>MHAKRLLLRFSKLITVLSVALFFVTAHPASAIEFISFGTGSPAGTYYFLGAGFASLINNNVPNVRVAAESTAASNENARLMIRGEMEMGLACMGTLNGIKAQGLEVDKLRLVAIGHTSDVHWIVRNESDIQTIADFKGKVIGVGPAGSATLNVVSKKHLQDGWGLTFDDFSPKYISFSEVTRGLRDKTIDAGLIFAGAPLASVMELARDIPIRILDIQPDMLAGLRAKFSNVVPLTIPAGTYNGIDKDIHTYCLPQMWICRTDLSEDLVYKMLKAVYDHPEDRDAIHPMAKMYIPKNAFRGSPGVPVGYHPGAIKYYKEIGIWDKRAEYYE</sequence>
<dbReference type="SUPFAM" id="SSF53850">
    <property type="entry name" value="Periplasmic binding protein-like II"/>
    <property type="match status" value="1"/>
</dbReference>
<dbReference type="CDD" id="cd13520">
    <property type="entry name" value="PBP2_TAXI_TRAP"/>
    <property type="match status" value="1"/>
</dbReference>
<dbReference type="Gene3D" id="3.40.190.10">
    <property type="entry name" value="Periplasmic binding protein-like II"/>
    <property type="match status" value="2"/>
</dbReference>
<evidence type="ECO:0000313" key="3">
    <source>
        <dbReference type="Proteomes" id="UP000427769"/>
    </source>
</evidence>
<organism evidence="2 3">
    <name type="scientific">Desulfosarcina widdelii</name>
    <dbReference type="NCBI Taxonomy" id="947919"/>
    <lineage>
        <taxon>Bacteria</taxon>
        <taxon>Pseudomonadati</taxon>
        <taxon>Thermodesulfobacteriota</taxon>
        <taxon>Desulfobacteria</taxon>
        <taxon>Desulfobacterales</taxon>
        <taxon>Desulfosarcinaceae</taxon>
        <taxon>Desulfosarcina</taxon>
    </lineage>
</organism>
<dbReference type="AlphaFoldDB" id="A0A5K7YYV8"/>
<name>A0A5K7YYV8_9BACT</name>
<dbReference type="RefSeq" id="WP_155302708.1">
    <property type="nucleotide sequence ID" value="NZ_AP021875.1"/>
</dbReference>
<dbReference type="Proteomes" id="UP000427769">
    <property type="component" value="Chromosome"/>
</dbReference>
<reference evidence="2 3" key="1">
    <citation type="submission" date="2019-11" db="EMBL/GenBank/DDBJ databases">
        <title>Comparative genomics of hydrocarbon-degrading Desulfosarcina strains.</title>
        <authorList>
            <person name="Watanabe M."/>
            <person name="Kojima H."/>
            <person name="Fukui M."/>
        </authorList>
    </citation>
    <scope>NUCLEOTIDE SEQUENCE [LARGE SCALE GENOMIC DNA]</scope>
    <source>
        <strain evidence="2 3">PP31</strain>
    </source>
</reference>
<feature type="chain" id="PRO_5024413883" evidence="1">
    <location>
        <begin position="32"/>
        <end position="331"/>
    </location>
</feature>
<accession>A0A5K7YYV8</accession>
<keyword evidence="1" id="KW-0732">Signal</keyword>
<dbReference type="PANTHER" id="PTHR42941">
    <property type="entry name" value="SLL1037 PROTEIN"/>
    <property type="match status" value="1"/>
</dbReference>
<dbReference type="EMBL" id="AP021875">
    <property type="protein sequence ID" value="BBO73615.1"/>
    <property type="molecule type" value="Genomic_DNA"/>
</dbReference>
<feature type="signal peptide" evidence="1">
    <location>
        <begin position="1"/>
        <end position="31"/>
    </location>
</feature>
<proteinExistence type="predicted"/>
<dbReference type="Pfam" id="PF16868">
    <property type="entry name" value="NMT1_3"/>
    <property type="match status" value="1"/>
</dbReference>